<dbReference type="SUPFAM" id="SSF51905">
    <property type="entry name" value="FAD/NAD(P)-binding domain"/>
    <property type="match status" value="1"/>
</dbReference>
<dbReference type="GO" id="GO:0016705">
    <property type="term" value="F:oxidoreductase activity, acting on paired donors, with incorporation or reduction of molecular oxygen"/>
    <property type="evidence" value="ECO:0007669"/>
    <property type="project" value="InterPro"/>
</dbReference>
<keyword evidence="5" id="KW-0520">NAD</keyword>
<evidence type="ECO:0000256" key="7">
    <source>
        <dbReference type="SAM" id="MobiDB-lite"/>
    </source>
</evidence>
<evidence type="ECO:0000313" key="8">
    <source>
        <dbReference type="EMBL" id="AAO64977.1"/>
    </source>
</evidence>
<name>Q330P8_HAELA</name>
<sequence length="577" mass="63022">RTFLSQTAIMLSPLQRLCAVPGSSYSAGTALVLLPPAPRVCLSRQHEQTTQWPRRRLVRASAATASEQRPARSSPSGYIMRDPMPWPTASDIALTQHDLQATPEVDLIVAGAGPSGIAVAERVAAAGFSVCVVDPEPLGIWPNNYGAWVDEFEAMGLGEYMEIVWPKASVHLSNKPEGEKFLSRPYGRVDRPRLKSMLLKKCAAHGVTFLEGKVDGVNHGEGRSAVSLADGRSIRGSLVLDATGHVRKLIKFDQKFDPGYQGAYGIVAEVESHPFDLETMLFMDWRDEHTQGNPAMHAANNALPTFLYAMPFSKTRIFLEETSLVARPAVGFDELKERLDARLKWLGIKVKAVEEEEYCLIPMGGVLPTHPQRVLGIGGTAGMVHPSTGFMMSRMLGAVPTIADAIVDQLSAPADKATSLAARKPGSEAEAEAMSAAVWRAAWPVERIRQRLFNTFGMELLLSLDLQQTRDFFSAFFNLSDFHWHGFLSTRLSFSQLLGFGITLFFKSSNNIRIHLLKLGVPGLVRILFMLAPTLRGYYKHAPTVRQQKAVADAAAAVAARTAAAAKPADLPPAMIK</sequence>
<feature type="non-terminal residue" evidence="8">
    <location>
        <position position="1"/>
    </location>
</feature>
<feature type="compositionally biased region" description="Polar residues" evidence="7">
    <location>
        <begin position="63"/>
        <end position="76"/>
    </location>
</feature>
<evidence type="ECO:0000256" key="3">
    <source>
        <dbReference type="ARBA" id="ARBA00012242"/>
    </source>
</evidence>
<dbReference type="InterPro" id="IPR010108">
    <property type="entry name" value="Lycopene_cyclase_b/e"/>
</dbReference>
<evidence type="ECO:0000256" key="6">
    <source>
        <dbReference type="ARBA" id="ARBA00037906"/>
    </source>
</evidence>
<evidence type="ECO:0000256" key="5">
    <source>
        <dbReference type="ARBA" id="ARBA00023027"/>
    </source>
</evidence>
<dbReference type="Pfam" id="PF05834">
    <property type="entry name" value="Lycopene_cycl"/>
    <property type="match status" value="1"/>
</dbReference>
<organism evidence="8">
    <name type="scientific">Haematococcus lacustris</name>
    <name type="common">Green alga</name>
    <name type="synonym">Haematococcus pluvialis</name>
    <dbReference type="NCBI Taxonomy" id="44745"/>
    <lineage>
        <taxon>Eukaryota</taxon>
        <taxon>Viridiplantae</taxon>
        <taxon>Chlorophyta</taxon>
        <taxon>core chlorophytes</taxon>
        <taxon>Chlorophyceae</taxon>
        <taxon>CS clade</taxon>
        <taxon>Chlamydomonadales</taxon>
        <taxon>Haematococcaceae</taxon>
        <taxon>Haematococcus</taxon>
    </lineage>
</organism>
<dbReference type="EC" id="5.5.1.19" evidence="3"/>
<evidence type="ECO:0000256" key="2">
    <source>
        <dbReference type="ARBA" id="ARBA00006599"/>
    </source>
</evidence>
<dbReference type="PANTHER" id="PTHR39757:SF5">
    <property type="entry name" value="OS02G0190600 PROTEIN"/>
    <property type="match status" value="1"/>
</dbReference>
<dbReference type="GO" id="GO:0016860">
    <property type="term" value="F:intramolecular oxidoreductase activity"/>
    <property type="evidence" value="ECO:0007669"/>
    <property type="project" value="UniProtKB-ARBA"/>
</dbReference>
<comment type="pathway">
    <text evidence="6">Carotenoid biosynthesis; beta-zeacarotene biosynthesis.</text>
</comment>
<feature type="region of interest" description="Disordered" evidence="7">
    <location>
        <begin position="60"/>
        <end position="79"/>
    </location>
</feature>
<reference evidence="8" key="1">
    <citation type="journal article" date="2003" name="Plant Mol. Biol.">
        <title>Light induction of carotenoid biosynthesis genes in the green alga Haematococcus pluvialis: regulation by photosynthetic redox control.</title>
        <authorList>
            <person name="Steinbrenner J."/>
            <person name="Linden H."/>
        </authorList>
    </citation>
    <scope>NUCLEOTIDE SEQUENCE</scope>
    <source>
        <strain evidence="8">NIES-144</strain>
    </source>
</reference>
<dbReference type="PANTHER" id="PTHR39757">
    <property type="match status" value="1"/>
</dbReference>
<evidence type="ECO:0000256" key="4">
    <source>
        <dbReference type="ARBA" id="ARBA00022746"/>
    </source>
</evidence>
<keyword evidence="4" id="KW-0125">Carotenoid biosynthesis</keyword>
<evidence type="ECO:0000256" key="1">
    <source>
        <dbReference type="ARBA" id="ARBA00005089"/>
    </source>
</evidence>
<comment type="pathway">
    <text evidence="1">Carotenoid biosynthesis; beta-carotene biosynthesis.</text>
</comment>
<dbReference type="EMBL" id="AY182008">
    <property type="protein sequence ID" value="AAO64977.1"/>
    <property type="molecule type" value="mRNA"/>
</dbReference>
<protein>
    <recommendedName>
        <fullName evidence="3">lycopene beta-cyclase</fullName>
        <ecNumber evidence="3">5.5.1.19</ecNumber>
    </recommendedName>
</protein>
<comment type="similarity">
    <text evidence="2">Belongs to the lycopene cyclase family.</text>
</comment>
<dbReference type="InterPro" id="IPR036188">
    <property type="entry name" value="FAD/NAD-bd_sf"/>
</dbReference>
<dbReference type="Gene3D" id="3.50.50.60">
    <property type="entry name" value="FAD/NAD(P)-binding domain"/>
    <property type="match status" value="1"/>
</dbReference>
<dbReference type="NCBIfam" id="TIGR01790">
    <property type="entry name" value="carotene-cycl"/>
    <property type="match status" value="1"/>
</dbReference>
<dbReference type="GO" id="GO:0016117">
    <property type="term" value="P:carotenoid biosynthetic process"/>
    <property type="evidence" value="ECO:0007669"/>
    <property type="project" value="UniProtKB-KW"/>
</dbReference>
<proteinExistence type="evidence at transcript level"/>
<accession>Q330P8</accession>
<dbReference type="AlphaFoldDB" id="Q330P8"/>